<protein>
    <submittedName>
        <fullName evidence="6">Arylsulfatase A</fullName>
    </submittedName>
</protein>
<evidence type="ECO:0000256" key="3">
    <source>
        <dbReference type="ARBA" id="ARBA00022801"/>
    </source>
</evidence>
<dbReference type="InterPro" id="IPR000917">
    <property type="entry name" value="Sulfatase_N"/>
</dbReference>
<evidence type="ECO:0000259" key="5">
    <source>
        <dbReference type="Pfam" id="PF00884"/>
    </source>
</evidence>
<dbReference type="PANTHER" id="PTHR42693:SF33">
    <property type="entry name" value="ARYLSULFATASE"/>
    <property type="match status" value="1"/>
</dbReference>
<gene>
    <name evidence="6" type="ORF">SAMN05444411_101480</name>
</gene>
<evidence type="ECO:0000256" key="1">
    <source>
        <dbReference type="ARBA" id="ARBA00008779"/>
    </source>
</evidence>
<dbReference type="PANTHER" id="PTHR42693">
    <property type="entry name" value="ARYLSULFATASE FAMILY MEMBER"/>
    <property type="match status" value="1"/>
</dbReference>
<accession>A0A1H2SKR2</accession>
<evidence type="ECO:0000256" key="2">
    <source>
        <dbReference type="ARBA" id="ARBA00022723"/>
    </source>
</evidence>
<dbReference type="SUPFAM" id="SSF53649">
    <property type="entry name" value="Alkaline phosphatase-like"/>
    <property type="match status" value="1"/>
</dbReference>
<dbReference type="InterPro" id="IPR024607">
    <property type="entry name" value="Sulfatase_CS"/>
</dbReference>
<keyword evidence="3" id="KW-0378">Hydrolase</keyword>
<dbReference type="RefSeq" id="WP_090119332.1">
    <property type="nucleotide sequence ID" value="NZ_FNNJ01000001.1"/>
</dbReference>
<keyword evidence="7" id="KW-1185">Reference proteome</keyword>
<reference evidence="6 7" key="1">
    <citation type="submission" date="2016-10" db="EMBL/GenBank/DDBJ databases">
        <authorList>
            <person name="de Groot N.N."/>
        </authorList>
    </citation>
    <scope>NUCLEOTIDE SEQUENCE [LARGE SCALE GENOMIC DNA]</scope>
    <source>
        <strain evidence="6 7">DSM 24956</strain>
    </source>
</reference>
<dbReference type="Gene3D" id="3.30.1120.10">
    <property type="match status" value="1"/>
</dbReference>
<evidence type="ECO:0000256" key="4">
    <source>
        <dbReference type="ARBA" id="ARBA00022837"/>
    </source>
</evidence>
<dbReference type="Pfam" id="PF00884">
    <property type="entry name" value="Sulfatase"/>
    <property type="match status" value="1"/>
</dbReference>
<comment type="similarity">
    <text evidence="1">Belongs to the sulfatase family.</text>
</comment>
<dbReference type="AlphaFoldDB" id="A0A1H2SKR2"/>
<feature type="domain" description="Sulfatase N-terminal" evidence="5">
    <location>
        <begin position="30"/>
        <end position="369"/>
    </location>
</feature>
<keyword evidence="4" id="KW-0106">Calcium</keyword>
<dbReference type="Proteomes" id="UP000199595">
    <property type="component" value="Unassembled WGS sequence"/>
</dbReference>
<dbReference type="STRING" id="762486.SAMN05444411_101480"/>
<dbReference type="Gene3D" id="3.40.720.10">
    <property type="entry name" value="Alkaline Phosphatase, subunit A"/>
    <property type="match status" value="1"/>
</dbReference>
<dbReference type="GO" id="GO:0046872">
    <property type="term" value="F:metal ion binding"/>
    <property type="evidence" value="ECO:0007669"/>
    <property type="project" value="UniProtKB-KW"/>
</dbReference>
<dbReference type="GO" id="GO:0004065">
    <property type="term" value="F:arylsulfatase activity"/>
    <property type="evidence" value="ECO:0007669"/>
    <property type="project" value="TreeGrafter"/>
</dbReference>
<proteinExistence type="inferred from homology"/>
<dbReference type="EMBL" id="FNNJ01000001">
    <property type="protein sequence ID" value="SDW32236.1"/>
    <property type="molecule type" value="Genomic_DNA"/>
</dbReference>
<keyword evidence="2" id="KW-0479">Metal-binding</keyword>
<name>A0A1H2SKR2_9FLAO</name>
<evidence type="ECO:0000313" key="6">
    <source>
        <dbReference type="EMBL" id="SDW32236.1"/>
    </source>
</evidence>
<evidence type="ECO:0000313" key="7">
    <source>
        <dbReference type="Proteomes" id="UP000199595"/>
    </source>
</evidence>
<organism evidence="6 7">
    <name type="scientific">Lutibacter oricola</name>
    <dbReference type="NCBI Taxonomy" id="762486"/>
    <lineage>
        <taxon>Bacteria</taxon>
        <taxon>Pseudomonadati</taxon>
        <taxon>Bacteroidota</taxon>
        <taxon>Flavobacteriia</taxon>
        <taxon>Flavobacteriales</taxon>
        <taxon>Flavobacteriaceae</taxon>
        <taxon>Lutibacter</taxon>
    </lineage>
</organism>
<dbReference type="InterPro" id="IPR017850">
    <property type="entry name" value="Alkaline_phosphatase_core_sf"/>
</dbReference>
<sequence>MNFKVFKLFVLVVVISVEFISAQNKVTKRPNIIIINADDLGYGDPSCYGGKLFETKNIDRLAKEGIKFTNGYVSSSVCSPSRHGLLTGAYQTRFGVQWNHDTYGLPGQKDKKRKSLIPSEHRYINQAFSEAGYVTAMAGKIGIPTYPKTTFDHEFSLTSAGCNYFPDETGNYGGVDGHPKPKGGWTMTQWGPDRKGEEYITDRCGRQTIEFIEANKNKENPFFFYLAFNAPHTPLQAKKVDRKRVKHIKSESMKLYAAMVLAIDDNVGKILDYLDKEGLRENTIVVFLSDNGPMNPIHFQEPDWWPDNSPYHIMGQRGGLSGYKGIFREAGIRIPYIMSWPGHLQQNTTYEKTVSTLDLYPTLCSAANVKLPENTHLDGVNILPYLQGGYANEEPHDYLFWYANRMGAVRSGKWKLYIEDNKHYLFDLENDVSETTNVSRENPEAMQDLFGAFIAHRNEMPPLRNPFIRPIDLPSDAVKNLHPVDPK</sequence>
<dbReference type="OrthoDB" id="9762324at2"/>
<dbReference type="InterPro" id="IPR050738">
    <property type="entry name" value="Sulfatase"/>
</dbReference>
<dbReference type="PROSITE" id="PS00523">
    <property type="entry name" value="SULFATASE_1"/>
    <property type="match status" value="1"/>
</dbReference>